<evidence type="ECO:0000313" key="1">
    <source>
        <dbReference type="EMBL" id="ANZ36437.1"/>
    </source>
</evidence>
<dbReference type="Proteomes" id="UP000093053">
    <property type="component" value="Chromosome"/>
</dbReference>
<sequence>MRGFEVDPAELRTLAGPLLRAVEEVAEQVVHPDGEVDGRRGELFAALGRLRRAAEHATGVLGRDAEGTAHRLADTAGQYERADSYPA</sequence>
<reference evidence="1 2" key="1">
    <citation type="submission" date="2016-07" db="EMBL/GenBank/DDBJ databases">
        <title>Complete genome sequence of the Lentzea guizhouensis DHS C013.</title>
        <authorList>
            <person name="Cao C."/>
        </authorList>
    </citation>
    <scope>NUCLEOTIDE SEQUENCE [LARGE SCALE GENOMIC DNA]</scope>
    <source>
        <strain evidence="1 2">DHS C013</strain>
    </source>
</reference>
<dbReference type="EMBL" id="CP016793">
    <property type="protein sequence ID" value="ANZ36437.1"/>
    <property type="molecule type" value="Genomic_DNA"/>
</dbReference>
<dbReference type="STRING" id="1586287.BBK82_10555"/>
<dbReference type="AlphaFoldDB" id="A0A1B2HFF2"/>
<keyword evidence="2" id="KW-1185">Reference proteome</keyword>
<proteinExistence type="predicted"/>
<dbReference type="KEGG" id="led:BBK82_10555"/>
<dbReference type="RefSeq" id="WP_065914840.1">
    <property type="nucleotide sequence ID" value="NZ_CP016793.1"/>
</dbReference>
<name>A0A1B2HFF2_9PSEU</name>
<organism evidence="1 2">
    <name type="scientific">Lentzea guizhouensis</name>
    <dbReference type="NCBI Taxonomy" id="1586287"/>
    <lineage>
        <taxon>Bacteria</taxon>
        <taxon>Bacillati</taxon>
        <taxon>Actinomycetota</taxon>
        <taxon>Actinomycetes</taxon>
        <taxon>Pseudonocardiales</taxon>
        <taxon>Pseudonocardiaceae</taxon>
        <taxon>Lentzea</taxon>
    </lineage>
</organism>
<evidence type="ECO:0000313" key="2">
    <source>
        <dbReference type="Proteomes" id="UP000093053"/>
    </source>
</evidence>
<protein>
    <submittedName>
        <fullName evidence="1">Uncharacterized protein</fullName>
    </submittedName>
</protein>
<accession>A0A1B2HFF2</accession>
<gene>
    <name evidence="1" type="ORF">BBK82_10555</name>
</gene>
<dbReference type="OrthoDB" id="3699265at2"/>